<dbReference type="Proteomes" id="UP000318052">
    <property type="component" value="Unassembled WGS sequence"/>
</dbReference>
<reference evidence="2" key="1">
    <citation type="journal article" date="2019" name="Microbiol. Resour. Announc.">
        <title>Draft Genomic Sequences of Streptomyces misionensis and Streptomyces albidoflavus, bacteria applied for phytopathogen biocontrol.</title>
        <authorList>
            <person name="Pylro V."/>
            <person name="Dias A."/>
            <person name="Andreote F."/>
            <person name="Varani A."/>
            <person name="Andreote C."/>
            <person name="Bernardo E."/>
            <person name="Martins T."/>
        </authorList>
    </citation>
    <scope>NUCLEOTIDE SEQUENCE [LARGE SCALE GENOMIC DNA]</scope>
    <source>
        <strain evidence="2">77</strain>
    </source>
</reference>
<name>A0ABY3H6U2_9ACTN</name>
<keyword evidence="2" id="KW-1185">Reference proteome</keyword>
<gene>
    <name evidence="1" type="ORF">FRZ02_00465</name>
</gene>
<evidence type="ECO:0008006" key="3">
    <source>
        <dbReference type="Google" id="ProtNLM"/>
    </source>
</evidence>
<dbReference type="RefSeq" id="WP_143067282.1">
    <property type="nucleotide sequence ID" value="NZ_VOGX01000001.1"/>
</dbReference>
<dbReference type="EMBL" id="VOGX01000001">
    <property type="protein sequence ID" value="TWV28839.1"/>
    <property type="molecule type" value="Genomic_DNA"/>
</dbReference>
<evidence type="ECO:0000313" key="1">
    <source>
        <dbReference type="EMBL" id="TWV28839.1"/>
    </source>
</evidence>
<evidence type="ECO:0000313" key="2">
    <source>
        <dbReference type="Proteomes" id="UP000318052"/>
    </source>
</evidence>
<proteinExistence type="predicted"/>
<accession>A0ABY3H6U2</accession>
<organism evidence="1 2">
    <name type="scientific">Streptomyces albidoflavus</name>
    <dbReference type="NCBI Taxonomy" id="1886"/>
    <lineage>
        <taxon>Bacteria</taxon>
        <taxon>Bacillati</taxon>
        <taxon>Actinomycetota</taxon>
        <taxon>Actinomycetes</taxon>
        <taxon>Kitasatosporales</taxon>
        <taxon>Streptomycetaceae</taxon>
        <taxon>Streptomyces</taxon>
        <taxon>Streptomyces albidoflavus group</taxon>
    </lineage>
</organism>
<comment type="caution">
    <text evidence="1">The sequence shown here is derived from an EMBL/GenBank/DDBJ whole genome shotgun (WGS) entry which is preliminary data.</text>
</comment>
<protein>
    <recommendedName>
        <fullName evidence="3">XRE family transcriptional regulator</fullName>
    </recommendedName>
</protein>
<sequence length="233" mass="26451">MPARWSPIDPTAGEVELFAADLRELGKGKTPVSYVAGAEPAVSRAALYAALSGGRLPRRKTIAALLRWWIPATPVRAEPGEWEWDWVYGLRDKETAEVATRWMERHSALSEKRREWPTQRKGPVAIDEPPEQRRFIEKLRKTLETHDLIEGIMRWDGDYERWVTGVSGHSIQRYLAGTVIPEDDTINSLLALVPEEEQAAELLLELVRLAQEARRARVRSRRLARAAGSSKQL</sequence>